<evidence type="ECO:0000256" key="5">
    <source>
        <dbReference type="ARBA" id="ARBA00022553"/>
    </source>
</evidence>
<keyword evidence="6" id="KW-0808">Transferase</keyword>
<feature type="transmembrane region" description="Helical" evidence="10">
    <location>
        <begin position="47"/>
        <end position="68"/>
    </location>
</feature>
<dbReference type="SMART" id="SM00387">
    <property type="entry name" value="HATPase_c"/>
    <property type="match status" value="1"/>
</dbReference>
<dbReference type="GO" id="GO:0005524">
    <property type="term" value="F:ATP binding"/>
    <property type="evidence" value="ECO:0007669"/>
    <property type="project" value="UniProtKB-KW"/>
</dbReference>
<feature type="domain" description="Histidine kinase" evidence="11">
    <location>
        <begin position="216"/>
        <end position="429"/>
    </location>
</feature>
<dbReference type="InterPro" id="IPR005467">
    <property type="entry name" value="His_kinase_dom"/>
</dbReference>
<dbReference type="SMART" id="SM00388">
    <property type="entry name" value="HisKA"/>
    <property type="match status" value="1"/>
</dbReference>
<sequence length="452" mass="49168">MTDSADLDLGRRSRRLHVDTLVKLRWLAVFGQLAAVLLVRFGLGFPIPLSICLLFIAGSAWLNIVLGLRYRRSDRLDDRPAAAILAYDIIQLAALLYLTGGIENPFAVLFLAPVMIAAVSFSARTAIGLFVLMVIAATTISFFHHPLPWAQNAPFQLPWLYSLGIWAAVTVSAAFTVIYASRIAEETRKLADAFAATELIIAREQLLTQLDGLAAAAAHELGTPLATISIAAKELHKQLPAGLYDDDVSLIIQEIGRCRSILGKLSSLNEDAPGALLQEVSLDLLLEEAVAPNRGVDIAINIVKNGSAPEPVTKRNPGLIYGLGNLIENATDFAKSEVRVIARWNKAIIEITIEDDGPGFSPDVIDRIGEPYITTRAGRHTKHEADSGLGLGLFIAKTLLERSGATVITSNRLPPQSGARITIRWPRTRFDTGVAPHNDRRPDARYLPFTAR</sequence>
<dbReference type="PROSITE" id="PS50109">
    <property type="entry name" value="HIS_KIN"/>
    <property type="match status" value="1"/>
</dbReference>
<dbReference type="NCBIfam" id="NF033792">
    <property type="entry name" value="ActS_PrrB_HisK"/>
    <property type="match status" value="1"/>
</dbReference>
<feature type="transmembrane region" description="Helical" evidence="10">
    <location>
        <begin position="159"/>
        <end position="180"/>
    </location>
</feature>
<keyword evidence="10" id="KW-0812">Transmembrane</keyword>
<keyword evidence="8 12" id="KW-0418">Kinase</keyword>
<feature type="transmembrane region" description="Helical" evidence="10">
    <location>
        <begin position="129"/>
        <end position="147"/>
    </location>
</feature>
<dbReference type="GO" id="GO:0000155">
    <property type="term" value="F:phosphorelay sensor kinase activity"/>
    <property type="evidence" value="ECO:0007669"/>
    <property type="project" value="InterPro"/>
</dbReference>
<evidence type="ECO:0000256" key="10">
    <source>
        <dbReference type="SAM" id="Phobius"/>
    </source>
</evidence>
<evidence type="ECO:0000256" key="7">
    <source>
        <dbReference type="ARBA" id="ARBA00022741"/>
    </source>
</evidence>
<dbReference type="InterPro" id="IPR050980">
    <property type="entry name" value="2C_sensor_his_kinase"/>
</dbReference>
<proteinExistence type="predicted"/>
<evidence type="ECO:0000256" key="1">
    <source>
        <dbReference type="ARBA" id="ARBA00000085"/>
    </source>
</evidence>
<dbReference type="PANTHER" id="PTHR44936">
    <property type="entry name" value="SENSOR PROTEIN CREC"/>
    <property type="match status" value="1"/>
</dbReference>
<dbReference type="SUPFAM" id="SSF55874">
    <property type="entry name" value="ATPase domain of HSP90 chaperone/DNA topoisomerase II/histidine kinase"/>
    <property type="match status" value="1"/>
</dbReference>
<keyword evidence="13" id="KW-1185">Reference proteome</keyword>
<dbReference type="SUPFAM" id="SSF47384">
    <property type="entry name" value="Homodimeric domain of signal transducing histidine kinase"/>
    <property type="match status" value="1"/>
</dbReference>
<keyword evidence="10" id="KW-0472">Membrane</keyword>
<dbReference type="InterPro" id="IPR003594">
    <property type="entry name" value="HATPase_dom"/>
</dbReference>
<dbReference type="RefSeq" id="WP_115837184.1">
    <property type="nucleotide sequence ID" value="NZ_CP025086.1"/>
</dbReference>
<reference evidence="12 13" key="1">
    <citation type="submission" date="2018-08" db="EMBL/GenBank/DDBJ databases">
        <title>Genomic Encyclopedia of Type Strains, Phase IV (KMG-IV): sequencing the most valuable type-strain genomes for metagenomic binning, comparative biology and taxonomic classification.</title>
        <authorList>
            <person name="Goeker M."/>
        </authorList>
    </citation>
    <scope>NUCLEOTIDE SEQUENCE [LARGE SCALE GENOMIC DNA]</scope>
    <source>
        <strain evidence="12 13">BW863</strain>
    </source>
</reference>
<dbReference type="InterPro" id="IPR036097">
    <property type="entry name" value="HisK_dim/P_sf"/>
</dbReference>
<evidence type="ECO:0000256" key="3">
    <source>
        <dbReference type="ARBA" id="ARBA00012438"/>
    </source>
</evidence>
<dbReference type="Proteomes" id="UP000256900">
    <property type="component" value="Unassembled WGS sequence"/>
</dbReference>
<keyword evidence="4" id="KW-1003">Cell membrane</keyword>
<dbReference type="InterPro" id="IPR003661">
    <property type="entry name" value="HisK_dim/P_dom"/>
</dbReference>
<dbReference type="GO" id="GO:0005886">
    <property type="term" value="C:plasma membrane"/>
    <property type="evidence" value="ECO:0007669"/>
    <property type="project" value="UniProtKB-SubCell"/>
</dbReference>
<evidence type="ECO:0000256" key="9">
    <source>
        <dbReference type="ARBA" id="ARBA00022840"/>
    </source>
</evidence>
<dbReference type="EMBL" id="QUMO01000004">
    <property type="protein sequence ID" value="REF84547.1"/>
    <property type="molecule type" value="Genomic_DNA"/>
</dbReference>
<dbReference type="PANTHER" id="PTHR44936:SF10">
    <property type="entry name" value="SENSOR PROTEIN RSTB"/>
    <property type="match status" value="1"/>
</dbReference>
<dbReference type="EC" id="2.7.13.3" evidence="3"/>
<feature type="transmembrane region" description="Helical" evidence="10">
    <location>
        <begin position="21"/>
        <end position="41"/>
    </location>
</feature>
<accession>A0A3D9YPP5</accession>
<evidence type="ECO:0000256" key="6">
    <source>
        <dbReference type="ARBA" id="ARBA00022679"/>
    </source>
</evidence>
<feature type="transmembrane region" description="Helical" evidence="10">
    <location>
        <begin position="80"/>
        <end position="99"/>
    </location>
</feature>
<evidence type="ECO:0000256" key="8">
    <source>
        <dbReference type="ARBA" id="ARBA00022777"/>
    </source>
</evidence>
<comment type="caution">
    <text evidence="12">The sequence shown here is derived from an EMBL/GenBank/DDBJ whole genome shotgun (WGS) entry which is preliminary data.</text>
</comment>
<evidence type="ECO:0000259" key="11">
    <source>
        <dbReference type="PROSITE" id="PS50109"/>
    </source>
</evidence>
<gene>
    <name evidence="12" type="ORF">DES32_2656</name>
</gene>
<dbReference type="OrthoDB" id="9785252at2"/>
<dbReference type="AlphaFoldDB" id="A0A3D9YPP5"/>
<dbReference type="InterPro" id="IPR004358">
    <property type="entry name" value="Sig_transdc_His_kin-like_C"/>
</dbReference>
<evidence type="ECO:0000313" key="13">
    <source>
        <dbReference type="Proteomes" id="UP000256900"/>
    </source>
</evidence>
<dbReference type="CDD" id="cd00082">
    <property type="entry name" value="HisKA"/>
    <property type="match status" value="1"/>
</dbReference>
<dbReference type="InterPro" id="IPR047770">
    <property type="entry name" value="RegB"/>
</dbReference>
<keyword evidence="9" id="KW-0067">ATP-binding</keyword>
<keyword evidence="7" id="KW-0547">Nucleotide-binding</keyword>
<keyword evidence="5" id="KW-0597">Phosphoprotein</keyword>
<evidence type="ECO:0000256" key="2">
    <source>
        <dbReference type="ARBA" id="ARBA00004651"/>
    </source>
</evidence>
<protein>
    <recommendedName>
        <fullName evidence="3">histidine kinase</fullName>
        <ecNumber evidence="3">2.7.13.3</ecNumber>
    </recommendedName>
</protein>
<feature type="transmembrane region" description="Helical" evidence="10">
    <location>
        <begin position="105"/>
        <end position="122"/>
    </location>
</feature>
<dbReference type="PRINTS" id="PR00344">
    <property type="entry name" value="BCTRLSENSOR"/>
</dbReference>
<evidence type="ECO:0000313" key="12">
    <source>
        <dbReference type="EMBL" id="REF84547.1"/>
    </source>
</evidence>
<dbReference type="InterPro" id="IPR036890">
    <property type="entry name" value="HATPase_C_sf"/>
</dbReference>
<comment type="subcellular location">
    <subcellularLocation>
        <location evidence="2">Cell membrane</location>
        <topology evidence="2">Multi-pass membrane protein</topology>
    </subcellularLocation>
</comment>
<dbReference type="Pfam" id="PF02518">
    <property type="entry name" value="HATPase_c"/>
    <property type="match status" value="1"/>
</dbReference>
<dbReference type="Pfam" id="PF00512">
    <property type="entry name" value="HisKA"/>
    <property type="match status" value="1"/>
</dbReference>
<keyword evidence="10" id="KW-1133">Transmembrane helix</keyword>
<comment type="catalytic activity">
    <reaction evidence="1">
        <text>ATP + protein L-histidine = ADP + protein N-phospho-L-histidine.</text>
        <dbReference type="EC" id="2.7.13.3"/>
    </reaction>
</comment>
<evidence type="ECO:0000256" key="4">
    <source>
        <dbReference type="ARBA" id="ARBA00022475"/>
    </source>
</evidence>
<dbReference type="Gene3D" id="3.30.565.10">
    <property type="entry name" value="Histidine kinase-like ATPase, C-terminal domain"/>
    <property type="match status" value="1"/>
</dbReference>
<dbReference type="Gene3D" id="1.10.287.130">
    <property type="match status" value="1"/>
</dbReference>
<organism evidence="12 13">
    <name type="scientific">Methylovirgula ligni</name>
    <dbReference type="NCBI Taxonomy" id="569860"/>
    <lineage>
        <taxon>Bacteria</taxon>
        <taxon>Pseudomonadati</taxon>
        <taxon>Pseudomonadota</taxon>
        <taxon>Alphaproteobacteria</taxon>
        <taxon>Hyphomicrobiales</taxon>
        <taxon>Beijerinckiaceae</taxon>
        <taxon>Methylovirgula</taxon>
    </lineage>
</organism>
<name>A0A3D9YPP5_9HYPH</name>